<comment type="caution">
    <text evidence="2">The sequence shown here is derived from an EMBL/GenBank/DDBJ whole genome shotgun (WGS) entry which is preliminary data.</text>
</comment>
<dbReference type="Proteomes" id="UP001165121">
    <property type="component" value="Unassembled WGS sequence"/>
</dbReference>
<evidence type="ECO:0000313" key="2">
    <source>
        <dbReference type="EMBL" id="GMF15072.1"/>
    </source>
</evidence>
<keyword evidence="3" id="KW-1185">Reference proteome</keyword>
<dbReference type="EMBL" id="BSXT01000023">
    <property type="protein sequence ID" value="GMF15072.1"/>
    <property type="molecule type" value="Genomic_DNA"/>
</dbReference>
<evidence type="ECO:0000313" key="3">
    <source>
        <dbReference type="Proteomes" id="UP001165121"/>
    </source>
</evidence>
<protein>
    <submittedName>
        <fullName evidence="2">Unnamed protein product</fullName>
    </submittedName>
</protein>
<evidence type="ECO:0000256" key="1">
    <source>
        <dbReference type="SAM" id="MobiDB-lite"/>
    </source>
</evidence>
<organism evidence="2 3">
    <name type="scientific">Phytophthora fragariaefolia</name>
    <dbReference type="NCBI Taxonomy" id="1490495"/>
    <lineage>
        <taxon>Eukaryota</taxon>
        <taxon>Sar</taxon>
        <taxon>Stramenopiles</taxon>
        <taxon>Oomycota</taxon>
        <taxon>Peronosporomycetes</taxon>
        <taxon>Peronosporales</taxon>
        <taxon>Peronosporaceae</taxon>
        <taxon>Phytophthora</taxon>
    </lineage>
</organism>
<accession>A0A9W6WSI8</accession>
<reference evidence="2" key="1">
    <citation type="submission" date="2023-04" db="EMBL/GenBank/DDBJ databases">
        <title>Phytophthora fragariaefolia NBRC 109709.</title>
        <authorList>
            <person name="Ichikawa N."/>
            <person name="Sato H."/>
            <person name="Tonouchi N."/>
        </authorList>
    </citation>
    <scope>NUCLEOTIDE SEQUENCE</scope>
    <source>
        <strain evidence="2">NBRC 109709</strain>
    </source>
</reference>
<dbReference type="AlphaFoldDB" id="A0A9W6WSI8"/>
<proteinExistence type="predicted"/>
<sequence length="204" mass="22360">MDARPAHPPSRIAKAAEHPDPLLRQSALQYSVPSEGLERVLQHRRLQQGLWQTLDLATGIRGAPDPEPLGNLEPKTISTQVPGLVVGPPCFLRLQILGRVRPDPFRKLLEPLLNTSNRDPVAALPEGESEVRVLGPPDSSHREMTPQLHHNGEYRSPNEIGLFGIKSSAPKVQGDCSNRVRSLCHGASDPSSRQTLGYLPPNTR</sequence>
<name>A0A9W6WSI8_9STRA</name>
<gene>
    <name evidence="2" type="ORF">Pfra01_000028600</name>
</gene>
<feature type="region of interest" description="Disordered" evidence="1">
    <location>
        <begin position="185"/>
        <end position="204"/>
    </location>
</feature>
<feature type="region of interest" description="Disordered" evidence="1">
    <location>
        <begin position="125"/>
        <end position="157"/>
    </location>
</feature>